<dbReference type="GO" id="GO:0005615">
    <property type="term" value="C:extracellular space"/>
    <property type="evidence" value="ECO:0007669"/>
    <property type="project" value="TreeGrafter"/>
</dbReference>
<dbReference type="InterPro" id="IPR050344">
    <property type="entry name" value="Peptidase_M1_aminopeptidases"/>
</dbReference>
<dbReference type="PRINTS" id="PR00756">
    <property type="entry name" value="ALADIPTASE"/>
</dbReference>
<feature type="domain" description="Aminopeptidase N-like N-terminal" evidence="13">
    <location>
        <begin position="42"/>
        <end position="225"/>
    </location>
</feature>
<sequence>MQYYIRLLFVVFIASQTQAQRLYRFNDNGKTATKEFDLVDTKLNLSFNFNDQTVNGEAWITLSPHFKSTNKLQLDAKKMNIYEVKKGNQTLKFYNTGTKLNIDLPKVYTKNDTLTLYIKYRGNPNKVESEGGIAITDDKGLYFINPKGEDASKPTEIWTQGEPEQNSVWFPTIDKPNQKSTQEIILTVPDKFVTLSNGKLISQKKNEDGTRTDHWKQTLPHAPYLFFVGVGDFAVIKQTWRGKEVNFYVEPSYKDTAEELFKNTSKMLTFFSDITGVEYPWDKYSQMIVRDYVSGAMENTGAVIHAEQAMLSKGELSERNTWESTIAHELFHHWFGDLVTTESWANITVNESFANYSEYLWLYHQYGKDRADEHMDKDRGQYMNPNALQENYEKHLVRYNYSKKDDVFDVVSYNKGGMILHMLRNYLGDDIFFAGLKLYLEKNKFKSAEAQQLRLAFEEVSGEDLVWFFSQWYYSNGHPKLKVSYENDLLSDKVKVKITQSGKEFDFPVTITVYDGDNTKQEYKVFVDGKEKIFEFPFKKEPKLVKVNSDHVLLAEIIEPELTTEQLIYQYQHANHYVDKMSSLELLKDKQDDKDVFKLFEEAIKDPYETIQAYALENINLAGSYAKRRTISKITELAKDKNPNVAAAAISTLGKLLDKKYLSIFIQGIDNISPKVKGNSLLAMYYIDKDRAQKYAEGLSVNIKNYIYVPLLKIYLEQRKPEQVTFVAKYLLTGMYLIQDEKLKKNFEDAFDWVAATDNEEAIQIMVDDFVEKGLRYRKYNFNYECIRVLRKVIAKQQEVNHPNKNAILSILEQGVKKLAIE</sequence>
<dbReference type="CDD" id="cd09603">
    <property type="entry name" value="M1_APN_like"/>
    <property type="match status" value="1"/>
</dbReference>
<dbReference type="PANTHER" id="PTHR11533">
    <property type="entry name" value="PROTEASE M1 ZINC METALLOPROTEASE"/>
    <property type="match status" value="1"/>
</dbReference>
<dbReference type="Gene3D" id="1.10.390.10">
    <property type="entry name" value="Neutral Protease Domain 2"/>
    <property type="match status" value="1"/>
</dbReference>
<evidence type="ECO:0000256" key="3">
    <source>
        <dbReference type="ARBA" id="ARBA00010136"/>
    </source>
</evidence>
<feature type="domain" description="Peptidase M1 membrane alanine aminopeptidase" evidence="12">
    <location>
        <begin position="262"/>
        <end position="472"/>
    </location>
</feature>
<evidence type="ECO:0000256" key="10">
    <source>
        <dbReference type="ARBA" id="ARBA00022833"/>
    </source>
</evidence>
<dbReference type="GO" id="GO:0008270">
    <property type="term" value="F:zinc ion binding"/>
    <property type="evidence" value="ECO:0007669"/>
    <property type="project" value="InterPro"/>
</dbReference>
<comment type="similarity">
    <text evidence="3">Belongs to the peptidase M1 family.</text>
</comment>
<dbReference type="InterPro" id="IPR011989">
    <property type="entry name" value="ARM-like"/>
</dbReference>
<keyword evidence="11" id="KW-0482">Metalloprotease</keyword>
<name>A0A1M5TX13_9FLAO</name>
<dbReference type="Gene3D" id="1.25.10.10">
    <property type="entry name" value="Leucine-rich Repeat Variant"/>
    <property type="match status" value="1"/>
</dbReference>
<dbReference type="GO" id="GO:0070006">
    <property type="term" value="F:metalloaminopeptidase activity"/>
    <property type="evidence" value="ECO:0007669"/>
    <property type="project" value="TreeGrafter"/>
</dbReference>
<comment type="cofactor">
    <cofactor evidence="2">
        <name>Zn(2+)</name>
        <dbReference type="ChEBI" id="CHEBI:29105"/>
    </cofactor>
</comment>
<keyword evidence="7" id="KW-0645">Protease</keyword>
<dbReference type="SUPFAM" id="SSF48371">
    <property type="entry name" value="ARM repeat"/>
    <property type="match status" value="1"/>
</dbReference>
<dbReference type="Gene3D" id="2.60.40.1730">
    <property type="entry name" value="tricorn interacting facor f3 domain"/>
    <property type="match status" value="1"/>
</dbReference>
<reference evidence="15" key="1">
    <citation type="submission" date="2016-11" db="EMBL/GenBank/DDBJ databases">
        <authorList>
            <person name="Varghese N."/>
            <person name="Submissions S."/>
        </authorList>
    </citation>
    <scope>NUCLEOTIDE SEQUENCE [LARGE SCALE GENOMIC DNA]</scope>
    <source>
        <strain evidence="15">DSM 100572</strain>
    </source>
</reference>
<keyword evidence="6 14" id="KW-0031">Aminopeptidase</keyword>
<dbReference type="EMBL" id="FQXQ01000002">
    <property type="protein sequence ID" value="SHH55365.1"/>
    <property type="molecule type" value="Genomic_DNA"/>
</dbReference>
<evidence type="ECO:0000256" key="1">
    <source>
        <dbReference type="ARBA" id="ARBA00000098"/>
    </source>
</evidence>
<organism evidence="14 15">
    <name type="scientific">Wenyingzhuangia marina</name>
    <dbReference type="NCBI Taxonomy" id="1195760"/>
    <lineage>
        <taxon>Bacteria</taxon>
        <taxon>Pseudomonadati</taxon>
        <taxon>Bacteroidota</taxon>
        <taxon>Flavobacteriia</taxon>
        <taxon>Flavobacteriales</taxon>
        <taxon>Flavobacteriaceae</taxon>
        <taxon>Wenyingzhuangia</taxon>
    </lineage>
</organism>
<dbReference type="GO" id="GO:0043171">
    <property type="term" value="P:peptide catabolic process"/>
    <property type="evidence" value="ECO:0007669"/>
    <property type="project" value="TreeGrafter"/>
</dbReference>
<dbReference type="InterPro" id="IPR001930">
    <property type="entry name" value="Peptidase_M1"/>
</dbReference>
<evidence type="ECO:0000256" key="5">
    <source>
        <dbReference type="ARBA" id="ARBA00015611"/>
    </source>
</evidence>
<dbReference type="InterPro" id="IPR027268">
    <property type="entry name" value="Peptidase_M4/M1_CTD_sf"/>
</dbReference>
<keyword evidence="8" id="KW-0479">Metal-binding</keyword>
<proteinExistence type="inferred from homology"/>
<dbReference type="Pfam" id="PF17900">
    <property type="entry name" value="Peptidase_M1_N"/>
    <property type="match status" value="1"/>
</dbReference>
<dbReference type="InterPro" id="IPR042097">
    <property type="entry name" value="Aminopeptidase_N-like_N_sf"/>
</dbReference>
<evidence type="ECO:0000256" key="9">
    <source>
        <dbReference type="ARBA" id="ARBA00022801"/>
    </source>
</evidence>
<dbReference type="InterPro" id="IPR016024">
    <property type="entry name" value="ARM-type_fold"/>
</dbReference>
<evidence type="ECO:0000259" key="13">
    <source>
        <dbReference type="Pfam" id="PF17900"/>
    </source>
</evidence>
<evidence type="ECO:0000256" key="8">
    <source>
        <dbReference type="ARBA" id="ARBA00022723"/>
    </source>
</evidence>
<dbReference type="GO" id="GO:0006508">
    <property type="term" value="P:proteolysis"/>
    <property type="evidence" value="ECO:0007669"/>
    <property type="project" value="UniProtKB-KW"/>
</dbReference>
<dbReference type="GO" id="GO:0016020">
    <property type="term" value="C:membrane"/>
    <property type="evidence" value="ECO:0007669"/>
    <property type="project" value="TreeGrafter"/>
</dbReference>
<dbReference type="SUPFAM" id="SSF63737">
    <property type="entry name" value="Leukotriene A4 hydrolase N-terminal domain"/>
    <property type="match status" value="1"/>
</dbReference>
<evidence type="ECO:0000256" key="2">
    <source>
        <dbReference type="ARBA" id="ARBA00001947"/>
    </source>
</evidence>
<keyword evidence="9" id="KW-0378">Hydrolase</keyword>
<dbReference type="GO" id="GO:0042277">
    <property type="term" value="F:peptide binding"/>
    <property type="evidence" value="ECO:0007669"/>
    <property type="project" value="TreeGrafter"/>
</dbReference>
<keyword evidence="10" id="KW-0862">Zinc</keyword>
<dbReference type="SUPFAM" id="SSF55486">
    <property type="entry name" value="Metalloproteases ('zincins'), catalytic domain"/>
    <property type="match status" value="1"/>
</dbReference>
<dbReference type="STRING" id="1195760.SAMN05444281_0903"/>
<accession>A0A1M5TX13</accession>
<dbReference type="Pfam" id="PF01433">
    <property type="entry name" value="Peptidase_M1"/>
    <property type="match status" value="1"/>
</dbReference>
<dbReference type="OrthoDB" id="100605at2"/>
<evidence type="ECO:0000256" key="4">
    <source>
        <dbReference type="ARBA" id="ARBA00012564"/>
    </source>
</evidence>
<dbReference type="RefSeq" id="WP_073118757.1">
    <property type="nucleotide sequence ID" value="NZ_BMEN01000002.1"/>
</dbReference>
<dbReference type="PANTHER" id="PTHR11533:SF174">
    <property type="entry name" value="PUROMYCIN-SENSITIVE AMINOPEPTIDASE-RELATED"/>
    <property type="match status" value="1"/>
</dbReference>
<protein>
    <recommendedName>
        <fullName evidence="5">Aminopeptidase N</fullName>
        <ecNumber evidence="4">3.4.11.2</ecNumber>
    </recommendedName>
</protein>
<dbReference type="GO" id="GO:0016285">
    <property type="term" value="F:alanyl aminopeptidase activity"/>
    <property type="evidence" value="ECO:0007669"/>
    <property type="project" value="UniProtKB-EC"/>
</dbReference>
<evidence type="ECO:0000256" key="11">
    <source>
        <dbReference type="ARBA" id="ARBA00023049"/>
    </source>
</evidence>
<keyword evidence="15" id="KW-1185">Reference proteome</keyword>
<evidence type="ECO:0000256" key="7">
    <source>
        <dbReference type="ARBA" id="ARBA00022670"/>
    </source>
</evidence>
<evidence type="ECO:0000313" key="14">
    <source>
        <dbReference type="EMBL" id="SHH55365.1"/>
    </source>
</evidence>
<dbReference type="InterPro" id="IPR045357">
    <property type="entry name" value="Aminopeptidase_N-like_N"/>
</dbReference>
<dbReference type="EC" id="3.4.11.2" evidence="4"/>
<evidence type="ECO:0000259" key="12">
    <source>
        <dbReference type="Pfam" id="PF01433"/>
    </source>
</evidence>
<evidence type="ECO:0000256" key="6">
    <source>
        <dbReference type="ARBA" id="ARBA00022438"/>
    </source>
</evidence>
<dbReference type="AlphaFoldDB" id="A0A1M5TX13"/>
<comment type="catalytic activity">
    <reaction evidence="1">
        <text>Release of an N-terminal amino acid, Xaa-|-Yaa- from a peptide, amide or arylamide. Xaa is preferably Ala, but may be most amino acids including Pro (slow action). When a terminal hydrophobic residue is followed by a prolyl residue, the two may be released as an intact Xaa-Pro dipeptide.</text>
        <dbReference type="EC" id="3.4.11.2"/>
    </reaction>
</comment>
<gene>
    <name evidence="14" type="ORF">SAMN05444281_0903</name>
</gene>
<dbReference type="Proteomes" id="UP000184109">
    <property type="component" value="Unassembled WGS sequence"/>
</dbReference>
<dbReference type="InterPro" id="IPR014782">
    <property type="entry name" value="Peptidase_M1_dom"/>
</dbReference>
<evidence type="ECO:0000313" key="15">
    <source>
        <dbReference type="Proteomes" id="UP000184109"/>
    </source>
</evidence>
<dbReference type="GO" id="GO:0005737">
    <property type="term" value="C:cytoplasm"/>
    <property type="evidence" value="ECO:0007669"/>
    <property type="project" value="TreeGrafter"/>
</dbReference>